<dbReference type="InterPro" id="IPR036390">
    <property type="entry name" value="WH_DNA-bd_sf"/>
</dbReference>
<evidence type="ECO:0000313" key="19">
    <source>
        <dbReference type="Proteomes" id="UP001367676"/>
    </source>
</evidence>
<dbReference type="SUPFAM" id="SSF54928">
    <property type="entry name" value="RNA-binding domain, RBD"/>
    <property type="match status" value="1"/>
</dbReference>
<evidence type="ECO:0000256" key="11">
    <source>
        <dbReference type="ARBA" id="ARBA00023242"/>
    </source>
</evidence>
<comment type="similarity">
    <text evidence="2">Belongs to the LARP7 family.</text>
</comment>
<evidence type="ECO:0000256" key="5">
    <source>
        <dbReference type="ARBA" id="ARBA00022782"/>
    </source>
</evidence>
<evidence type="ECO:0000256" key="6">
    <source>
        <dbReference type="ARBA" id="ARBA00022871"/>
    </source>
</evidence>
<dbReference type="InterPro" id="IPR045180">
    <property type="entry name" value="La_dom_prot"/>
</dbReference>
<dbReference type="GO" id="GO:0003723">
    <property type="term" value="F:RNA binding"/>
    <property type="evidence" value="ECO:0007669"/>
    <property type="project" value="UniProtKB-UniRule"/>
</dbReference>
<dbReference type="PROSITE" id="PS50961">
    <property type="entry name" value="HTH_LA"/>
    <property type="match status" value="1"/>
</dbReference>
<dbReference type="InterPro" id="IPR034887">
    <property type="entry name" value="LARP7_RRM1"/>
</dbReference>
<feature type="domain" description="XRRM" evidence="17">
    <location>
        <begin position="374"/>
        <end position="482"/>
    </location>
</feature>
<feature type="region of interest" description="Disordered" evidence="14">
    <location>
        <begin position="343"/>
        <end position="371"/>
    </location>
</feature>
<dbReference type="SMART" id="SM00360">
    <property type="entry name" value="RRM"/>
    <property type="match status" value="1"/>
</dbReference>
<evidence type="ECO:0000256" key="10">
    <source>
        <dbReference type="ARBA" id="ARBA00023187"/>
    </source>
</evidence>
<dbReference type="InterPro" id="IPR012677">
    <property type="entry name" value="Nucleotide-bd_a/b_plait_sf"/>
</dbReference>
<dbReference type="InterPro" id="IPR000504">
    <property type="entry name" value="RRM_dom"/>
</dbReference>
<comment type="subcellular location">
    <subcellularLocation>
        <location evidence="1">Nucleus</location>
        <location evidence="1">Nucleoplasm</location>
    </subcellularLocation>
</comment>
<evidence type="ECO:0000256" key="2">
    <source>
        <dbReference type="ARBA" id="ARBA00008680"/>
    </source>
</evidence>
<dbReference type="Proteomes" id="UP001367676">
    <property type="component" value="Unassembled WGS sequence"/>
</dbReference>
<dbReference type="PANTHER" id="PTHR22792:SF62">
    <property type="entry name" value="LA-RELATED PROTEIN 7"/>
    <property type="match status" value="1"/>
</dbReference>
<dbReference type="GO" id="GO:1990904">
    <property type="term" value="C:ribonucleoprotein complex"/>
    <property type="evidence" value="ECO:0007669"/>
    <property type="project" value="UniProtKB-UniRule"/>
</dbReference>
<feature type="compositionally biased region" description="Basic and acidic residues" evidence="14">
    <location>
        <begin position="343"/>
        <end position="353"/>
    </location>
</feature>
<dbReference type="PROSITE" id="PS50102">
    <property type="entry name" value="RRM"/>
    <property type="match status" value="1"/>
</dbReference>
<dbReference type="InterPro" id="IPR035979">
    <property type="entry name" value="RBD_domain_sf"/>
</dbReference>
<dbReference type="PROSITE" id="PS51939">
    <property type="entry name" value="XRRM"/>
    <property type="match status" value="1"/>
</dbReference>
<dbReference type="SUPFAM" id="SSF46785">
    <property type="entry name" value="Winged helix' DNA-binding domain"/>
    <property type="match status" value="1"/>
</dbReference>
<dbReference type="Gene3D" id="3.30.70.330">
    <property type="match status" value="2"/>
</dbReference>
<dbReference type="PANTHER" id="PTHR22792">
    <property type="entry name" value="LUPUS LA PROTEIN-RELATED"/>
    <property type="match status" value="1"/>
</dbReference>
<protein>
    <recommendedName>
        <fullName evidence="3">La-related protein 7</fullName>
    </recommendedName>
    <alternativeName>
        <fullName evidence="12">La ribonucleoprotein domain family member 7</fullName>
    </alternativeName>
</protein>
<dbReference type="AlphaFoldDB" id="A0AAN9T6N1"/>
<evidence type="ECO:0000259" key="15">
    <source>
        <dbReference type="PROSITE" id="PS50102"/>
    </source>
</evidence>
<proteinExistence type="inferred from homology"/>
<dbReference type="InterPro" id="IPR002344">
    <property type="entry name" value="Lupus_La"/>
</dbReference>
<dbReference type="GO" id="GO:0007283">
    <property type="term" value="P:spermatogenesis"/>
    <property type="evidence" value="ECO:0007669"/>
    <property type="project" value="UniProtKB-KW"/>
</dbReference>
<dbReference type="Pfam" id="PF08777">
    <property type="entry name" value="RRM_3"/>
    <property type="match status" value="1"/>
</dbReference>
<dbReference type="GO" id="GO:0006397">
    <property type="term" value="P:mRNA processing"/>
    <property type="evidence" value="ECO:0007669"/>
    <property type="project" value="UniProtKB-KW"/>
</dbReference>
<evidence type="ECO:0000256" key="3">
    <source>
        <dbReference type="ARBA" id="ARBA00015867"/>
    </source>
</evidence>
<accession>A0AAN9T6N1</accession>
<keyword evidence="19" id="KW-1185">Reference proteome</keyword>
<sequence length="492" mass="57371">MEDFNVDKSFDRHRKKRFYHSIRQQIEFYLGDVNLSKDRFFTKMLEESPYIEIETILQCNKIKKLTSDPKDIVKALKKSSLLSLTEDQTKIYRTVPVAPVPNADDCTIYVEDLPMEVDHDWLKNVFSVYGEVVYVSVPTYKTTHKIKGFAFIQFDSPESANKAIEAFRSVDSCLSCSTEPAKLRSIQTFEGEKDVVVREHQAVNVENLKSVKTRRIIENEDDTEPQRKRRKKNKDDSVSKDVSSTEEQEKTENENVDEKVPQRNEEETKKEEPEEDNEADNSDGDGDTSVDKKSKKRKRKKAKKSEQVHTHGMQILSKKDWKKLRNKYLEEQRKRMHELKQQLRMASAKEYEKNQVTAESENEGEKSASESRVTFTPGVIVKLPLDQHIKDVKSFKNEVKRYADVEYIDVKENDAVAFVRCSSNEAANQLIALNKWQNMLILQGDEELAYWEKIKRDRKEKFENKIRTKTRGKNKLIKKVEAALATHIKFPD</sequence>
<dbReference type="InterPro" id="IPR014886">
    <property type="entry name" value="La_xRRM"/>
</dbReference>
<dbReference type="Gene3D" id="1.10.10.10">
    <property type="entry name" value="Winged helix-like DNA-binding domain superfamily/Winged helix DNA-binding domain"/>
    <property type="match status" value="1"/>
</dbReference>
<evidence type="ECO:0000259" key="16">
    <source>
        <dbReference type="PROSITE" id="PS50961"/>
    </source>
</evidence>
<dbReference type="GO" id="GO:0005654">
    <property type="term" value="C:nucleoplasm"/>
    <property type="evidence" value="ECO:0007669"/>
    <property type="project" value="UniProtKB-SubCell"/>
</dbReference>
<dbReference type="GO" id="GO:0008380">
    <property type="term" value="P:RNA splicing"/>
    <property type="evidence" value="ECO:0007669"/>
    <property type="project" value="UniProtKB-KW"/>
</dbReference>
<dbReference type="SMART" id="SM00715">
    <property type="entry name" value="LA"/>
    <property type="match status" value="1"/>
</dbReference>
<keyword evidence="6" id="KW-0744">Spermatogenesis</keyword>
<name>A0AAN9T6N1_9HEMI</name>
<feature type="compositionally biased region" description="Basic and acidic residues" evidence="14">
    <location>
        <begin position="247"/>
        <end position="272"/>
    </location>
</feature>
<reference evidence="18 19" key="1">
    <citation type="submission" date="2024-03" db="EMBL/GenBank/DDBJ databases">
        <title>Adaptation during the transition from Ophiocordyceps entomopathogen to insect associate is accompanied by gene loss and intensified selection.</title>
        <authorList>
            <person name="Ward C.M."/>
            <person name="Onetto C.A."/>
            <person name="Borneman A.R."/>
        </authorList>
    </citation>
    <scope>NUCLEOTIDE SEQUENCE [LARGE SCALE GENOMIC DNA]</scope>
    <source>
        <strain evidence="18">AWRI1</strain>
        <tissue evidence="18">Single Adult Female</tissue>
    </source>
</reference>
<evidence type="ECO:0000256" key="12">
    <source>
        <dbReference type="ARBA" id="ARBA00029640"/>
    </source>
</evidence>
<dbReference type="InterPro" id="IPR036388">
    <property type="entry name" value="WH-like_DNA-bd_sf"/>
</dbReference>
<keyword evidence="7 13" id="KW-0694">RNA-binding</keyword>
<evidence type="ECO:0000313" key="18">
    <source>
        <dbReference type="EMBL" id="KAK7574056.1"/>
    </source>
</evidence>
<dbReference type="CDD" id="cd12290">
    <property type="entry name" value="RRM1_LARP7"/>
    <property type="match status" value="1"/>
</dbReference>
<evidence type="ECO:0000256" key="4">
    <source>
        <dbReference type="ARBA" id="ARBA00022664"/>
    </source>
</evidence>
<gene>
    <name evidence="18" type="ORF">V9T40_011247</name>
</gene>
<dbReference type="EMBL" id="JBBCAQ010000037">
    <property type="protein sequence ID" value="KAK7574056.1"/>
    <property type="molecule type" value="Genomic_DNA"/>
</dbReference>
<dbReference type="CDD" id="cd07323">
    <property type="entry name" value="LAM"/>
    <property type="match status" value="1"/>
</dbReference>
<comment type="caution">
    <text evidence="18">The sequence shown here is derived from an EMBL/GenBank/DDBJ whole genome shotgun (WGS) entry which is preliminary data.</text>
</comment>
<feature type="domain" description="HTH La-type RNA-binding" evidence="16">
    <location>
        <begin position="12"/>
        <end position="102"/>
    </location>
</feature>
<evidence type="ECO:0000256" key="14">
    <source>
        <dbReference type="SAM" id="MobiDB-lite"/>
    </source>
</evidence>
<keyword evidence="5" id="KW-0221">Differentiation</keyword>
<keyword evidence="11" id="KW-0539">Nucleus</keyword>
<dbReference type="InterPro" id="IPR006630">
    <property type="entry name" value="La_HTH"/>
</dbReference>
<feature type="compositionally biased region" description="Basic residues" evidence="14">
    <location>
        <begin position="293"/>
        <end position="303"/>
    </location>
</feature>
<keyword evidence="10" id="KW-0508">mRNA splicing</keyword>
<evidence type="ECO:0000256" key="1">
    <source>
        <dbReference type="ARBA" id="ARBA00004642"/>
    </source>
</evidence>
<feature type="compositionally biased region" description="Acidic residues" evidence="14">
    <location>
        <begin position="273"/>
        <end position="288"/>
    </location>
</feature>
<dbReference type="Pfam" id="PF05383">
    <property type="entry name" value="La"/>
    <property type="match status" value="1"/>
</dbReference>
<dbReference type="GO" id="GO:0030154">
    <property type="term" value="P:cell differentiation"/>
    <property type="evidence" value="ECO:0007669"/>
    <property type="project" value="UniProtKB-KW"/>
</dbReference>
<organism evidence="18 19">
    <name type="scientific">Parthenolecanium corni</name>
    <dbReference type="NCBI Taxonomy" id="536013"/>
    <lineage>
        <taxon>Eukaryota</taxon>
        <taxon>Metazoa</taxon>
        <taxon>Ecdysozoa</taxon>
        <taxon>Arthropoda</taxon>
        <taxon>Hexapoda</taxon>
        <taxon>Insecta</taxon>
        <taxon>Pterygota</taxon>
        <taxon>Neoptera</taxon>
        <taxon>Paraneoptera</taxon>
        <taxon>Hemiptera</taxon>
        <taxon>Sternorrhyncha</taxon>
        <taxon>Coccoidea</taxon>
        <taxon>Coccidae</taxon>
        <taxon>Parthenolecanium</taxon>
    </lineage>
</organism>
<dbReference type="Pfam" id="PF00076">
    <property type="entry name" value="RRM_1"/>
    <property type="match status" value="1"/>
</dbReference>
<evidence type="ECO:0000259" key="17">
    <source>
        <dbReference type="PROSITE" id="PS51939"/>
    </source>
</evidence>
<feature type="domain" description="RRM" evidence="15">
    <location>
        <begin position="106"/>
        <end position="202"/>
    </location>
</feature>
<evidence type="ECO:0000256" key="8">
    <source>
        <dbReference type="ARBA" id="ARBA00023015"/>
    </source>
</evidence>
<dbReference type="PRINTS" id="PR00302">
    <property type="entry name" value="LUPUSLA"/>
</dbReference>
<keyword evidence="8" id="KW-0805">Transcription regulation</keyword>
<evidence type="ECO:0000256" key="9">
    <source>
        <dbReference type="ARBA" id="ARBA00023163"/>
    </source>
</evidence>
<keyword evidence="4" id="KW-0507">mRNA processing</keyword>
<evidence type="ECO:0000256" key="7">
    <source>
        <dbReference type="ARBA" id="ARBA00022884"/>
    </source>
</evidence>
<evidence type="ECO:0000256" key="13">
    <source>
        <dbReference type="PROSITE-ProRule" id="PRU00332"/>
    </source>
</evidence>
<feature type="region of interest" description="Disordered" evidence="14">
    <location>
        <begin position="216"/>
        <end position="319"/>
    </location>
</feature>
<keyword evidence="9" id="KW-0804">Transcription</keyword>